<dbReference type="SUPFAM" id="SSF81606">
    <property type="entry name" value="PP2C-like"/>
    <property type="match status" value="1"/>
</dbReference>
<reference evidence="4 5" key="1">
    <citation type="submission" date="2019-11" db="EMBL/GenBank/DDBJ databases">
        <title>Paenibacillus monticola sp. nov., a novel PGPR strain isolated from mountain sample in China.</title>
        <authorList>
            <person name="Zhao Q."/>
            <person name="Li H.-P."/>
            <person name="Zhang J.-L."/>
        </authorList>
    </citation>
    <scope>NUCLEOTIDE SEQUENCE [LARGE SCALE GENOMIC DNA]</scope>
    <source>
        <strain evidence="4 5">LC-T2</strain>
    </source>
</reference>
<protein>
    <submittedName>
        <fullName evidence="4">SpoIIE family protein phosphatase</fullName>
    </submittedName>
</protein>
<dbReference type="InterPro" id="IPR013655">
    <property type="entry name" value="PAS_fold_3"/>
</dbReference>
<accession>A0A7X2KZ91</accession>
<dbReference type="SMART" id="SM00091">
    <property type="entry name" value="PAS"/>
    <property type="match status" value="2"/>
</dbReference>
<dbReference type="SUPFAM" id="SSF55785">
    <property type="entry name" value="PYP-like sensor domain (PAS domain)"/>
    <property type="match status" value="2"/>
</dbReference>
<evidence type="ECO:0000256" key="1">
    <source>
        <dbReference type="ARBA" id="ARBA00022801"/>
    </source>
</evidence>
<dbReference type="PANTHER" id="PTHR43156">
    <property type="entry name" value="STAGE II SPORULATION PROTEIN E-RELATED"/>
    <property type="match status" value="1"/>
</dbReference>
<evidence type="ECO:0000313" key="4">
    <source>
        <dbReference type="EMBL" id="MRN51427.1"/>
    </source>
</evidence>
<dbReference type="Pfam" id="PF13426">
    <property type="entry name" value="PAS_9"/>
    <property type="match status" value="1"/>
</dbReference>
<dbReference type="EMBL" id="WJXB01000001">
    <property type="protein sequence ID" value="MRN51427.1"/>
    <property type="molecule type" value="Genomic_DNA"/>
</dbReference>
<dbReference type="Proteomes" id="UP000463051">
    <property type="component" value="Unassembled WGS sequence"/>
</dbReference>
<name>A0A7X2KZ91_9BACL</name>
<dbReference type="Gene3D" id="3.60.40.10">
    <property type="entry name" value="PPM-type phosphatase domain"/>
    <property type="match status" value="1"/>
</dbReference>
<dbReference type="Pfam" id="PF08447">
    <property type="entry name" value="PAS_3"/>
    <property type="match status" value="1"/>
</dbReference>
<evidence type="ECO:0000259" key="3">
    <source>
        <dbReference type="PROSITE" id="PS50113"/>
    </source>
</evidence>
<dbReference type="Pfam" id="PF07228">
    <property type="entry name" value="SpoIIE"/>
    <property type="match status" value="1"/>
</dbReference>
<dbReference type="NCBIfam" id="TIGR00229">
    <property type="entry name" value="sensory_box"/>
    <property type="match status" value="2"/>
</dbReference>
<feature type="domain" description="PAS" evidence="2">
    <location>
        <begin position="185"/>
        <end position="258"/>
    </location>
</feature>
<dbReference type="InterPro" id="IPR001932">
    <property type="entry name" value="PPM-type_phosphatase-like_dom"/>
</dbReference>
<dbReference type="SMART" id="SM00331">
    <property type="entry name" value="PP2C_SIG"/>
    <property type="match status" value="1"/>
</dbReference>
<gene>
    <name evidence="4" type="ORF">GJB61_00190</name>
</gene>
<keyword evidence="5" id="KW-1185">Reference proteome</keyword>
<keyword evidence="1" id="KW-0378">Hydrolase</keyword>
<dbReference type="PANTHER" id="PTHR43156:SF14">
    <property type="entry name" value="PHOSPHOSERINE PHOSPHATASE RSBP"/>
    <property type="match status" value="1"/>
</dbReference>
<evidence type="ECO:0000259" key="2">
    <source>
        <dbReference type="PROSITE" id="PS50112"/>
    </source>
</evidence>
<dbReference type="PROSITE" id="PS50112">
    <property type="entry name" value="PAS"/>
    <property type="match status" value="2"/>
</dbReference>
<evidence type="ECO:0000313" key="5">
    <source>
        <dbReference type="Proteomes" id="UP000463051"/>
    </source>
</evidence>
<organism evidence="4 5">
    <name type="scientific">Paenibacillus monticola</name>
    <dbReference type="NCBI Taxonomy" id="2666075"/>
    <lineage>
        <taxon>Bacteria</taxon>
        <taxon>Bacillati</taxon>
        <taxon>Bacillota</taxon>
        <taxon>Bacilli</taxon>
        <taxon>Bacillales</taxon>
        <taxon>Paenibacillaceae</taxon>
        <taxon>Paenibacillus</taxon>
    </lineage>
</organism>
<dbReference type="InterPro" id="IPR001610">
    <property type="entry name" value="PAC"/>
</dbReference>
<dbReference type="AlphaFoldDB" id="A0A7X2KZ91"/>
<dbReference type="InterPro" id="IPR036457">
    <property type="entry name" value="PPM-type-like_dom_sf"/>
</dbReference>
<sequence length="561" mass="63958">MFIFILLVLVVLNLYNLVFIDKRFGFEFIVDLLTQCVILTPLFFMYRQQIANTKKLFDSEQRYKSLFLYENAGIYVVNGNGLLDSISPNLLDSLGYSESEINNQPFSILFAPEDLAMIQRTFLEIIKGTTISSSRKMKIKNKSGQNLVFDFSSVALMVDGEIQGVIGFAKDITELEKAQEKLSVVQNQMNNIFQSIDIVLWSLDVIQQKRIILSDACEKILGYTVEEHYSNPNLWTDRVHEEDKEIVTGRMNRVYKEESSSYENIEYRLVHLNGEIRWVESRLFPVINSNNRLVGINGLMIDITDKKRIEENHRIDLDLARQVQKSVLSKPIYTPVFSIDARYVPSQELGGDMYAWYHIDEHRYGILIMDVMGHGVSSSLICMSIRALLRGIIQSCSNPEDVVKELNDHMNKLFSEAMPATNFFFTAIYLIVDHENNCIEYINAGHPSGLLMDDSGEIHILESTGIPIGLMLDLNVTTKIIQLKGSARLILYTDGLIENPGTLMLEQVNSVKNIMVETKLESMTVVMDTLLAFSNINKQEVPDDICLICMDICSEKASERR</sequence>
<dbReference type="PROSITE" id="PS50113">
    <property type="entry name" value="PAC"/>
    <property type="match status" value="2"/>
</dbReference>
<dbReference type="SMART" id="SM00086">
    <property type="entry name" value="PAC"/>
    <property type="match status" value="2"/>
</dbReference>
<dbReference type="InterPro" id="IPR000700">
    <property type="entry name" value="PAS-assoc_C"/>
</dbReference>
<comment type="caution">
    <text evidence="4">The sequence shown here is derived from an EMBL/GenBank/DDBJ whole genome shotgun (WGS) entry which is preliminary data.</text>
</comment>
<dbReference type="InterPro" id="IPR035965">
    <property type="entry name" value="PAS-like_dom_sf"/>
</dbReference>
<dbReference type="InterPro" id="IPR000014">
    <property type="entry name" value="PAS"/>
</dbReference>
<dbReference type="Gene3D" id="3.30.450.20">
    <property type="entry name" value="PAS domain"/>
    <property type="match status" value="2"/>
</dbReference>
<proteinExistence type="predicted"/>
<feature type="domain" description="PAC" evidence="3">
    <location>
        <begin position="133"/>
        <end position="184"/>
    </location>
</feature>
<dbReference type="CDD" id="cd00130">
    <property type="entry name" value="PAS"/>
    <property type="match status" value="2"/>
</dbReference>
<feature type="domain" description="PAS" evidence="2">
    <location>
        <begin position="59"/>
        <end position="129"/>
    </location>
</feature>
<dbReference type="InterPro" id="IPR052016">
    <property type="entry name" value="Bact_Sigma-Reg"/>
</dbReference>
<feature type="domain" description="PAC" evidence="3">
    <location>
        <begin position="263"/>
        <end position="315"/>
    </location>
</feature>
<dbReference type="GO" id="GO:0016791">
    <property type="term" value="F:phosphatase activity"/>
    <property type="evidence" value="ECO:0007669"/>
    <property type="project" value="TreeGrafter"/>
</dbReference>